<dbReference type="Proteomes" id="UP000663879">
    <property type="component" value="Unassembled WGS sequence"/>
</dbReference>
<evidence type="ECO:0000256" key="5">
    <source>
        <dbReference type="ARBA" id="ARBA00023015"/>
    </source>
</evidence>
<proteinExistence type="inferred from homology"/>
<feature type="coiled-coil region" evidence="11">
    <location>
        <begin position="21"/>
        <end position="81"/>
    </location>
</feature>
<evidence type="ECO:0000313" key="13">
    <source>
        <dbReference type="Proteomes" id="UP000663879"/>
    </source>
</evidence>
<keyword evidence="4" id="KW-0227">DNA damage</keyword>
<dbReference type="EMBL" id="CAJNOC010002941">
    <property type="protein sequence ID" value="CAF0959154.1"/>
    <property type="molecule type" value="Genomic_DNA"/>
</dbReference>
<evidence type="ECO:0000256" key="2">
    <source>
        <dbReference type="ARBA" id="ARBA00008729"/>
    </source>
</evidence>
<keyword evidence="8" id="KW-0234">DNA repair</keyword>
<dbReference type="InterPro" id="IPR018468">
    <property type="entry name" value="SFR1/Mei5"/>
</dbReference>
<evidence type="ECO:0000256" key="4">
    <source>
        <dbReference type="ARBA" id="ARBA00022763"/>
    </source>
</evidence>
<evidence type="ECO:0000256" key="1">
    <source>
        <dbReference type="ARBA" id="ARBA00004123"/>
    </source>
</evidence>
<dbReference type="Pfam" id="PF10376">
    <property type="entry name" value="Mei5"/>
    <property type="match status" value="1"/>
</dbReference>
<organism evidence="12 13">
    <name type="scientific">Brachionus calyciflorus</name>
    <dbReference type="NCBI Taxonomy" id="104777"/>
    <lineage>
        <taxon>Eukaryota</taxon>
        <taxon>Metazoa</taxon>
        <taxon>Spiralia</taxon>
        <taxon>Gnathifera</taxon>
        <taxon>Rotifera</taxon>
        <taxon>Eurotatoria</taxon>
        <taxon>Monogononta</taxon>
        <taxon>Pseudotrocha</taxon>
        <taxon>Ploima</taxon>
        <taxon>Brachionidae</taxon>
        <taxon>Brachionus</taxon>
    </lineage>
</organism>
<evidence type="ECO:0000313" key="12">
    <source>
        <dbReference type="EMBL" id="CAF0959154.1"/>
    </source>
</evidence>
<dbReference type="GO" id="GO:0003713">
    <property type="term" value="F:transcription coactivator activity"/>
    <property type="evidence" value="ECO:0007669"/>
    <property type="project" value="InterPro"/>
</dbReference>
<dbReference type="AlphaFoldDB" id="A0A814DVE8"/>
<dbReference type="GO" id="GO:0032798">
    <property type="term" value="C:Swi5-Sfr1 complex"/>
    <property type="evidence" value="ECO:0007669"/>
    <property type="project" value="InterPro"/>
</dbReference>
<keyword evidence="6 11" id="KW-0175">Coiled coil</keyword>
<evidence type="ECO:0000256" key="6">
    <source>
        <dbReference type="ARBA" id="ARBA00023054"/>
    </source>
</evidence>
<accession>A0A814DVE8</accession>
<comment type="similarity">
    <text evidence="2">Belongs to the SFR1/MEI5 family.</text>
</comment>
<keyword evidence="9" id="KW-0539">Nucleus</keyword>
<sequence length="130" mass="15562">MPFLSKNSKRKLILTEPKIDHSKLEESSEKETQNLEKILDEKKETLRRLNLVKSYKSRKDIQDLDELIKKWTRASQKAIEELYLAYLNNFESVQSDNSKQYTLLEFIEYLKIDPKLVKYDVDIECFIKQD</sequence>
<name>A0A814DVE8_9BILA</name>
<protein>
    <recommendedName>
        <fullName evidence="3">Swi5-dependent recombination DNA repair protein 1 homolog</fullName>
    </recommendedName>
    <alternativeName>
        <fullName evidence="10">Meiosis protein 5 homolog</fullName>
    </alternativeName>
</protein>
<evidence type="ECO:0000256" key="11">
    <source>
        <dbReference type="SAM" id="Coils"/>
    </source>
</evidence>
<comment type="caution">
    <text evidence="12">The sequence shown here is derived from an EMBL/GenBank/DDBJ whole genome shotgun (WGS) entry which is preliminary data.</text>
</comment>
<evidence type="ECO:0000256" key="8">
    <source>
        <dbReference type="ARBA" id="ARBA00023204"/>
    </source>
</evidence>
<keyword evidence="13" id="KW-1185">Reference proteome</keyword>
<comment type="subcellular location">
    <subcellularLocation>
        <location evidence="1">Nucleus</location>
    </subcellularLocation>
</comment>
<dbReference type="PANTHER" id="PTHR28643:SF1">
    <property type="entry name" value="SWI5-DEPENDENT RECOMBINATION DNA REPAIR PROTEIN 1 HOMOLOG"/>
    <property type="match status" value="1"/>
</dbReference>
<evidence type="ECO:0000256" key="10">
    <source>
        <dbReference type="ARBA" id="ARBA00033234"/>
    </source>
</evidence>
<dbReference type="OrthoDB" id="10051617at2759"/>
<reference evidence="12" key="1">
    <citation type="submission" date="2021-02" db="EMBL/GenBank/DDBJ databases">
        <authorList>
            <person name="Nowell W R."/>
        </authorList>
    </citation>
    <scope>NUCLEOTIDE SEQUENCE</scope>
    <source>
        <strain evidence="12">Ploen Becks lab</strain>
    </source>
</reference>
<keyword evidence="5" id="KW-0805">Transcription regulation</keyword>
<dbReference type="InterPro" id="IPR042429">
    <property type="entry name" value="SFR1"/>
</dbReference>
<dbReference type="GO" id="GO:0000724">
    <property type="term" value="P:double-strand break repair via homologous recombination"/>
    <property type="evidence" value="ECO:0007669"/>
    <property type="project" value="InterPro"/>
</dbReference>
<evidence type="ECO:0000256" key="3">
    <source>
        <dbReference type="ARBA" id="ARBA00014688"/>
    </source>
</evidence>
<evidence type="ECO:0000256" key="9">
    <source>
        <dbReference type="ARBA" id="ARBA00023242"/>
    </source>
</evidence>
<evidence type="ECO:0000256" key="7">
    <source>
        <dbReference type="ARBA" id="ARBA00023163"/>
    </source>
</evidence>
<keyword evidence="7" id="KW-0804">Transcription</keyword>
<dbReference type="Gene3D" id="6.10.140.1020">
    <property type="match status" value="1"/>
</dbReference>
<dbReference type="PANTHER" id="PTHR28643">
    <property type="entry name" value="SWI5-DEPENDENT RECOMBINATION DNA REPAIR PROTEIN 1 HOMOLOG"/>
    <property type="match status" value="1"/>
</dbReference>
<gene>
    <name evidence="12" type="ORF">OXX778_LOCUS14353</name>
</gene>